<protein>
    <submittedName>
        <fullName evidence="1">Uncharacterized protein</fullName>
    </submittedName>
</protein>
<accession>A0A1U7GTP0</accession>
<comment type="caution">
    <text evidence="1">The sequence shown here is derived from an EMBL/GenBank/DDBJ whole genome shotgun (WGS) entry which is preliminary data.</text>
</comment>
<dbReference type="RefSeq" id="WP_073556967.1">
    <property type="nucleotide sequence ID" value="NZ_MRCA01000021.1"/>
</dbReference>
<dbReference type="Proteomes" id="UP000186391">
    <property type="component" value="Unassembled WGS sequence"/>
</dbReference>
<gene>
    <name evidence="1" type="ORF">NIES592_22540</name>
</gene>
<organism evidence="1 2">
    <name type="scientific">Fischerella major NIES-592</name>
    <dbReference type="NCBI Taxonomy" id="210994"/>
    <lineage>
        <taxon>Bacteria</taxon>
        <taxon>Bacillati</taxon>
        <taxon>Cyanobacteriota</taxon>
        <taxon>Cyanophyceae</taxon>
        <taxon>Nostocales</taxon>
        <taxon>Hapalosiphonaceae</taxon>
        <taxon>Fischerella</taxon>
    </lineage>
</organism>
<reference evidence="1 2" key="1">
    <citation type="submission" date="2016-11" db="EMBL/GenBank/DDBJ databases">
        <title>Draft Genome Sequences of Nine Cyanobacterial Strains from Diverse Habitats.</title>
        <authorList>
            <person name="Zhu T."/>
            <person name="Hou S."/>
            <person name="Lu X."/>
            <person name="Hess W.R."/>
        </authorList>
    </citation>
    <scope>NUCLEOTIDE SEQUENCE [LARGE SCALE GENOMIC DNA]</scope>
    <source>
        <strain evidence="1 2">NIES-592</strain>
    </source>
</reference>
<dbReference type="EMBL" id="MRCA01000021">
    <property type="protein sequence ID" value="OKH11219.1"/>
    <property type="molecule type" value="Genomic_DNA"/>
</dbReference>
<name>A0A1U7GTP0_9CYAN</name>
<dbReference type="AlphaFoldDB" id="A0A1U7GTP0"/>
<keyword evidence="2" id="KW-1185">Reference proteome</keyword>
<dbReference type="OrthoDB" id="425530at2"/>
<evidence type="ECO:0000313" key="1">
    <source>
        <dbReference type="EMBL" id="OKH11219.1"/>
    </source>
</evidence>
<evidence type="ECO:0000313" key="2">
    <source>
        <dbReference type="Proteomes" id="UP000186391"/>
    </source>
</evidence>
<proteinExistence type="predicted"/>
<sequence length="87" mass="9999">MAFIKIDKIVVNTNYIAAIRLEGLNRSEEESVSLLIAIPSASLFQEDRISSNLYHYEWIEFTGDAAKALRDYFTSFNNVIDLLPLYH</sequence>